<accession>W1P8H2</accession>
<dbReference type="HOGENOM" id="CLU_1858835_0_0_1"/>
<reference evidence="5" key="1">
    <citation type="journal article" date="2013" name="Science">
        <title>The Amborella genome and the evolution of flowering plants.</title>
        <authorList>
            <consortium name="Amborella Genome Project"/>
        </authorList>
    </citation>
    <scope>NUCLEOTIDE SEQUENCE [LARGE SCALE GENOMIC DNA]</scope>
</reference>
<dbReference type="InterPro" id="IPR039883">
    <property type="entry name" value="Fcf2/DNTTIP2"/>
</dbReference>
<organism evidence="4 5">
    <name type="scientific">Amborella trichopoda</name>
    <dbReference type="NCBI Taxonomy" id="13333"/>
    <lineage>
        <taxon>Eukaryota</taxon>
        <taxon>Viridiplantae</taxon>
        <taxon>Streptophyta</taxon>
        <taxon>Embryophyta</taxon>
        <taxon>Tracheophyta</taxon>
        <taxon>Spermatophyta</taxon>
        <taxon>Magnoliopsida</taxon>
        <taxon>Amborellales</taxon>
        <taxon>Amborellaceae</taxon>
        <taxon>Amborella</taxon>
    </lineage>
</organism>
<comment type="subcellular location">
    <subcellularLocation>
        <location evidence="1">Nucleus</location>
        <location evidence="1">Nucleolus</location>
    </subcellularLocation>
</comment>
<evidence type="ECO:0000313" key="4">
    <source>
        <dbReference type="EMBL" id="ERN04213.1"/>
    </source>
</evidence>
<dbReference type="InterPro" id="IPR014810">
    <property type="entry name" value="Fcf2_C"/>
</dbReference>
<dbReference type="eggNOG" id="KOG3100">
    <property type="taxonomic scope" value="Eukaryota"/>
</dbReference>
<evidence type="ECO:0000313" key="5">
    <source>
        <dbReference type="Proteomes" id="UP000017836"/>
    </source>
</evidence>
<evidence type="ECO:0000256" key="2">
    <source>
        <dbReference type="ARBA" id="ARBA00023242"/>
    </source>
</evidence>
<dbReference type="GO" id="GO:0005730">
    <property type="term" value="C:nucleolus"/>
    <property type="evidence" value="ECO:0007669"/>
    <property type="project" value="UniProtKB-SubCell"/>
</dbReference>
<protein>
    <recommendedName>
        <fullName evidence="3">Fcf2 pre-rRNA processing C-terminal domain-containing protein</fullName>
    </recommendedName>
</protein>
<evidence type="ECO:0000256" key="1">
    <source>
        <dbReference type="ARBA" id="ARBA00004604"/>
    </source>
</evidence>
<dbReference type="Proteomes" id="UP000017836">
    <property type="component" value="Unassembled WGS sequence"/>
</dbReference>
<dbReference type="AlphaFoldDB" id="W1P8H2"/>
<feature type="domain" description="Fcf2 pre-rRNA processing C-terminal" evidence="3">
    <location>
        <begin position="59"/>
        <end position="114"/>
    </location>
</feature>
<dbReference type="PANTHER" id="PTHR21686:SF12">
    <property type="entry name" value="DEOXYNUCLEOTIDYLTRANSFERASE TERMINAL-INTERACTING PROTEIN 2"/>
    <property type="match status" value="1"/>
</dbReference>
<dbReference type="EMBL" id="KI394293">
    <property type="protein sequence ID" value="ERN04213.1"/>
    <property type="molecule type" value="Genomic_DNA"/>
</dbReference>
<keyword evidence="2" id="KW-0539">Nucleus</keyword>
<dbReference type="Pfam" id="PF08698">
    <property type="entry name" value="Fcf2"/>
    <property type="match status" value="1"/>
</dbReference>
<sequence length="120" mass="13506">MSGSKTSFELSWAPKVNLVPNGTKETLEKSKSDKDLVDGLFVPPRDPKKLNKLLRKQVKDTAGQKWFDMPAAAITPELKKDLQIVKLRAALDPKRHYKKGSSEVLPKYFQVHAIKKFGST</sequence>
<keyword evidence="5" id="KW-1185">Reference proteome</keyword>
<name>W1P8H2_AMBTC</name>
<gene>
    <name evidence="4" type="ORF">AMTR_s00077p00126790</name>
</gene>
<dbReference type="Gramene" id="ERN04213">
    <property type="protein sequence ID" value="ERN04213"/>
    <property type="gene ID" value="AMTR_s00077p00126790"/>
</dbReference>
<evidence type="ECO:0000259" key="3">
    <source>
        <dbReference type="Pfam" id="PF08698"/>
    </source>
</evidence>
<dbReference type="PANTHER" id="PTHR21686">
    <property type="entry name" value="DEOXYNUCLEOTIDYLTRANSFERASE TERMINAL-INTERACTING PROTEIN 2"/>
    <property type="match status" value="1"/>
</dbReference>
<proteinExistence type="predicted"/>
<dbReference type="STRING" id="13333.W1P8H2"/>